<keyword evidence="5 10" id="KW-0460">Magnesium</keyword>
<dbReference type="InterPro" id="IPR002729">
    <property type="entry name" value="CRISPR-assoc_Cas1"/>
</dbReference>
<evidence type="ECO:0000256" key="4">
    <source>
        <dbReference type="ARBA" id="ARBA00022801"/>
    </source>
</evidence>
<keyword evidence="12" id="KW-1185">Reference proteome</keyword>
<proteinExistence type="inferred from homology"/>
<evidence type="ECO:0000313" key="11">
    <source>
        <dbReference type="EMBL" id="MBO1927834.1"/>
    </source>
</evidence>
<keyword evidence="6 10" id="KW-0051">Antiviral defense</keyword>
<dbReference type="Gene3D" id="1.20.120.920">
    <property type="entry name" value="CRISPR-associated endonuclease Cas1, C-terminal domain"/>
    <property type="match status" value="1"/>
</dbReference>
<dbReference type="RefSeq" id="WP_208150446.1">
    <property type="nucleotide sequence ID" value="NZ_JAGETV010000018.1"/>
</dbReference>
<dbReference type="NCBIfam" id="TIGR00287">
    <property type="entry name" value="cas1"/>
    <property type="match status" value="1"/>
</dbReference>
<protein>
    <recommendedName>
        <fullName evidence="10">CRISPR-associated endonuclease Cas1</fullName>
        <ecNumber evidence="10">3.1.-.-</ecNumber>
    </recommendedName>
</protein>
<feature type="binding site" evidence="10">
    <location>
        <position position="204"/>
    </location>
    <ligand>
        <name>Mn(2+)</name>
        <dbReference type="ChEBI" id="CHEBI:29035"/>
    </ligand>
</feature>
<feature type="binding site" evidence="10">
    <location>
        <position position="219"/>
    </location>
    <ligand>
        <name>Mn(2+)</name>
        <dbReference type="ChEBI" id="CHEBI:29035"/>
    </ligand>
</feature>
<dbReference type="NCBIfam" id="TIGR03639">
    <property type="entry name" value="cas1_NMENI"/>
    <property type="match status" value="1"/>
</dbReference>
<evidence type="ECO:0000256" key="3">
    <source>
        <dbReference type="ARBA" id="ARBA00022759"/>
    </source>
</evidence>
<keyword evidence="4 10" id="KW-0378">Hydrolase</keyword>
<evidence type="ECO:0000256" key="1">
    <source>
        <dbReference type="ARBA" id="ARBA00022722"/>
    </source>
</evidence>
<organism evidence="11 12">
    <name type="scientific">Thiomicrorhabdus marina</name>
    <dbReference type="NCBI Taxonomy" id="2818442"/>
    <lineage>
        <taxon>Bacteria</taxon>
        <taxon>Pseudomonadati</taxon>
        <taxon>Pseudomonadota</taxon>
        <taxon>Gammaproteobacteria</taxon>
        <taxon>Thiotrichales</taxon>
        <taxon>Piscirickettsiaceae</taxon>
        <taxon>Thiomicrorhabdus</taxon>
    </lineage>
</organism>
<dbReference type="InterPro" id="IPR042206">
    <property type="entry name" value="CRISPR-assoc_Cas1_C"/>
</dbReference>
<evidence type="ECO:0000256" key="5">
    <source>
        <dbReference type="ARBA" id="ARBA00022842"/>
    </source>
</evidence>
<evidence type="ECO:0000256" key="8">
    <source>
        <dbReference type="ARBA" id="ARBA00023211"/>
    </source>
</evidence>
<dbReference type="InterPro" id="IPR019855">
    <property type="entry name" value="CRISPR-assoc_Cas1_NMENI"/>
</dbReference>
<keyword evidence="8 10" id="KW-0464">Manganese</keyword>
<feature type="binding site" evidence="10">
    <location>
        <position position="147"/>
    </location>
    <ligand>
        <name>Mn(2+)</name>
        <dbReference type="ChEBI" id="CHEBI:29035"/>
    </ligand>
</feature>
<evidence type="ECO:0000256" key="9">
    <source>
        <dbReference type="ARBA" id="ARBA00038592"/>
    </source>
</evidence>
<evidence type="ECO:0000256" key="7">
    <source>
        <dbReference type="ARBA" id="ARBA00023125"/>
    </source>
</evidence>
<dbReference type="Proteomes" id="UP000664835">
    <property type="component" value="Unassembled WGS sequence"/>
</dbReference>
<gene>
    <name evidence="10 11" type="primary">cas1</name>
    <name evidence="11" type="ORF">J3998_09620</name>
</gene>
<comment type="cofactor">
    <cofactor evidence="10">
        <name>Mg(2+)</name>
        <dbReference type="ChEBI" id="CHEBI:18420"/>
    </cofactor>
    <cofactor evidence="10">
        <name>Mn(2+)</name>
        <dbReference type="ChEBI" id="CHEBI:29035"/>
    </cofactor>
</comment>
<evidence type="ECO:0000256" key="2">
    <source>
        <dbReference type="ARBA" id="ARBA00022723"/>
    </source>
</evidence>
<evidence type="ECO:0000256" key="6">
    <source>
        <dbReference type="ARBA" id="ARBA00023118"/>
    </source>
</evidence>
<dbReference type="PANTHER" id="PTHR34353:SF2">
    <property type="entry name" value="CRISPR-ASSOCIATED ENDONUCLEASE CAS1 1"/>
    <property type="match status" value="1"/>
</dbReference>
<name>A0ABS3Q7B9_9GAMM</name>
<keyword evidence="1 10" id="KW-0540">Nuclease</keyword>
<dbReference type="EC" id="3.1.-.-" evidence="10"/>
<dbReference type="InterPro" id="IPR050646">
    <property type="entry name" value="Cas1"/>
</dbReference>
<dbReference type="Pfam" id="PF01867">
    <property type="entry name" value="Cas_Cas1"/>
    <property type="match status" value="1"/>
</dbReference>
<dbReference type="PANTHER" id="PTHR34353">
    <property type="entry name" value="CRISPR-ASSOCIATED ENDONUCLEASE CAS1 1"/>
    <property type="match status" value="1"/>
</dbReference>
<evidence type="ECO:0000256" key="10">
    <source>
        <dbReference type="HAMAP-Rule" id="MF_01470"/>
    </source>
</evidence>
<evidence type="ECO:0000313" key="12">
    <source>
        <dbReference type="Proteomes" id="UP000664835"/>
    </source>
</evidence>
<dbReference type="EMBL" id="JAGETV010000018">
    <property type="protein sequence ID" value="MBO1927834.1"/>
    <property type="molecule type" value="Genomic_DNA"/>
</dbReference>
<keyword evidence="3 10" id="KW-0255">Endonuclease</keyword>
<comment type="subunit">
    <text evidence="9 10">Homodimer, forms a heterotetramer with a Cas2 homodimer.</text>
</comment>
<sequence>MIKRTLEISNPVYLKARKQQLVIEKEQEVVASVPFDDLGILLLAHPQIVLTQAVITACHDVNAVIIHCSSKYLPISLTQSIASHSLHAKTLREQIALSTVRQKQLWQQIVIEKIHQQLHTLSLFGKNHPEIERLAKNVHSGDKHNYEAQAAQKYWPTLMGANFHRDFEESGINQLLNYGYAIIRAAVARAIVKTGFHPSLGLNHHNQYNGFCLADDLMEPFRPWIDEITLNQESYNLNQETKASYLQILASDVLFKDRQMPFMIALDYFVAQVKQSYQDKTTQLQFPQRILKSDGGN</sequence>
<keyword evidence="2 10" id="KW-0479">Metal-binding</keyword>
<reference evidence="11 12" key="1">
    <citation type="submission" date="2021-03" db="EMBL/GenBank/DDBJ databases">
        <title>Thiomicrorhabdus sp.nov.,novel sulfur-oxidizing bacteria isolated from coastal sediment.</title>
        <authorList>
            <person name="Liu X."/>
        </authorList>
    </citation>
    <scope>NUCLEOTIDE SEQUENCE [LARGE SCALE GENOMIC DNA]</scope>
    <source>
        <strain evidence="11 12">6S2-11</strain>
    </source>
</reference>
<comment type="function">
    <text evidence="10">CRISPR (clustered regularly interspaced short palindromic repeat), is an adaptive immune system that provides protection against mobile genetic elements (viruses, transposable elements and conjugative plasmids). CRISPR clusters contain spacers, sequences complementary to antecedent mobile elements, and target invading nucleic acids. CRISPR clusters are transcribed and processed into CRISPR RNA (crRNA). Acts as a dsDNA endonuclease. Involved in the integration of spacer DNA into the CRISPR cassette.</text>
</comment>
<comment type="caution">
    <text evidence="11">The sequence shown here is derived from an EMBL/GenBank/DDBJ whole genome shotgun (WGS) entry which is preliminary data.</text>
</comment>
<accession>A0ABS3Q7B9</accession>
<dbReference type="HAMAP" id="MF_01470">
    <property type="entry name" value="Cas1"/>
    <property type="match status" value="1"/>
</dbReference>
<keyword evidence="7 10" id="KW-0238">DNA-binding</keyword>
<comment type="similarity">
    <text evidence="10">Belongs to the CRISPR-associated endonuclease Cas1 family.</text>
</comment>
<dbReference type="GO" id="GO:0004519">
    <property type="term" value="F:endonuclease activity"/>
    <property type="evidence" value="ECO:0007669"/>
    <property type="project" value="UniProtKB-KW"/>
</dbReference>